<dbReference type="GeneID" id="64219550"/>
<feature type="transmembrane region" description="Helical" evidence="14">
    <location>
        <begin position="67"/>
        <end position="85"/>
    </location>
</feature>
<keyword evidence="3 14" id="KW-1003">Cell membrane</keyword>
<dbReference type="NCBIfam" id="NF010801">
    <property type="entry name" value="PRK14205.1"/>
    <property type="match status" value="1"/>
</dbReference>
<evidence type="ECO:0000256" key="2">
    <source>
        <dbReference type="ARBA" id="ARBA00022448"/>
    </source>
</evidence>
<evidence type="ECO:0000256" key="6">
    <source>
        <dbReference type="ARBA" id="ARBA00022989"/>
    </source>
</evidence>
<evidence type="ECO:0000256" key="13">
    <source>
        <dbReference type="ARBA" id="ARBA00049940"/>
    </source>
</evidence>
<comment type="activity regulation">
    <text evidence="14">Na(+) is not transported, but it plays an essential structural role and its presence is essential for fluoride channel function.</text>
</comment>
<proteinExistence type="inferred from homology"/>
<evidence type="ECO:0000256" key="8">
    <source>
        <dbReference type="ARBA" id="ARBA00023065"/>
    </source>
</evidence>
<gene>
    <name evidence="15" type="primary">crcB1</name>
    <name evidence="14" type="synonym">crcB</name>
    <name evidence="14" type="synonym">fluC</name>
    <name evidence="15" type="ORF">ERICIII_02906</name>
</gene>
<dbReference type="GO" id="GO:0005886">
    <property type="term" value="C:plasma membrane"/>
    <property type="evidence" value="ECO:0007669"/>
    <property type="project" value="UniProtKB-SubCell"/>
</dbReference>
<dbReference type="PANTHER" id="PTHR28259">
    <property type="entry name" value="FLUORIDE EXPORT PROTEIN 1-RELATED"/>
    <property type="match status" value="1"/>
</dbReference>
<evidence type="ECO:0000256" key="10">
    <source>
        <dbReference type="ARBA" id="ARBA00023303"/>
    </source>
</evidence>
<dbReference type="Proteomes" id="UP000239833">
    <property type="component" value="Chromosome"/>
</dbReference>
<keyword evidence="10 14" id="KW-0407">Ion channel</keyword>
<comment type="similarity">
    <text evidence="11 14">Belongs to the fluoride channel Fluc/FEX (TC 1.A.43) family.</text>
</comment>
<comment type="catalytic activity">
    <reaction evidence="12">
        <text>fluoride(in) = fluoride(out)</text>
        <dbReference type="Rhea" id="RHEA:76159"/>
        <dbReference type="ChEBI" id="CHEBI:17051"/>
    </reaction>
    <physiologicalReaction direction="left-to-right" evidence="12">
        <dbReference type="Rhea" id="RHEA:76160"/>
    </physiologicalReaction>
</comment>
<reference evidence="16" key="1">
    <citation type="submission" date="2017-02" db="EMBL/GenBank/DDBJ databases">
        <title>Delineation of Paenibacillus larvae strains originating from foulbrood outbreaks.</title>
        <authorList>
            <person name="Beims H."/>
            <person name="Bunk B."/>
            <person name="Sproeer C."/>
            <person name="Mohr K.I."/>
            <person name="Pradella S."/>
            <person name="Guenther G."/>
            <person name="Rohde M."/>
            <person name="von der Ohe W."/>
            <person name="Steinert M."/>
        </authorList>
    </citation>
    <scope>NUCLEOTIDE SEQUENCE [LARGE SCALE GENOMIC DNA]</scope>
    <source>
        <strain evidence="16">Eric_III</strain>
    </source>
</reference>
<feature type="transmembrane region" description="Helical" evidence="14">
    <location>
        <begin position="33"/>
        <end position="55"/>
    </location>
</feature>
<evidence type="ECO:0000256" key="14">
    <source>
        <dbReference type="HAMAP-Rule" id="MF_00454"/>
    </source>
</evidence>
<dbReference type="PANTHER" id="PTHR28259:SF16">
    <property type="entry name" value="FLUORIDE-SPECIFIC ION CHANNEL FLUC 2"/>
    <property type="match status" value="1"/>
</dbReference>
<dbReference type="Pfam" id="PF02537">
    <property type="entry name" value="CRCB"/>
    <property type="match status" value="1"/>
</dbReference>
<comment type="function">
    <text evidence="13 14">Fluoride-specific ion channel. Important for reducing fluoride concentration in the cell, thus reducing its toxicity.</text>
</comment>
<dbReference type="GO" id="GO:0062054">
    <property type="term" value="F:fluoride channel activity"/>
    <property type="evidence" value="ECO:0007669"/>
    <property type="project" value="UniProtKB-UniRule"/>
</dbReference>
<dbReference type="InterPro" id="IPR003691">
    <property type="entry name" value="FluC"/>
</dbReference>
<keyword evidence="7 14" id="KW-0915">Sodium</keyword>
<dbReference type="AlphaFoldDB" id="A0A2L1UFV3"/>
<feature type="transmembrane region" description="Helical" evidence="14">
    <location>
        <begin position="97"/>
        <end position="118"/>
    </location>
</feature>
<evidence type="ECO:0000256" key="12">
    <source>
        <dbReference type="ARBA" id="ARBA00035585"/>
    </source>
</evidence>
<evidence type="ECO:0000256" key="4">
    <source>
        <dbReference type="ARBA" id="ARBA00022692"/>
    </source>
</evidence>
<keyword evidence="8 14" id="KW-0406">Ion transport</keyword>
<feature type="binding site" evidence="14">
    <location>
        <position position="78"/>
    </location>
    <ligand>
        <name>Na(+)</name>
        <dbReference type="ChEBI" id="CHEBI:29101"/>
        <note>structural</note>
    </ligand>
</feature>
<dbReference type="EMBL" id="CP019655">
    <property type="protein sequence ID" value="AVF27037.1"/>
    <property type="molecule type" value="Genomic_DNA"/>
</dbReference>
<keyword evidence="5 14" id="KW-0479">Metal-binding</keyword>
<feature type="transmembrane region" description="Helical" evidence="14">
    <location>
        <begin position="6"/>
        <end position="26"/>
    </location>
</feature>
<organism evidence="15 16">
    <name type="scientific">Paenibacillus larvae subsp. larvae</name>
    <dbReference type="NCBI Taxonomy" id="147375"/>
    <lineage>
        <taxon>Bacteria</taxon>
        <taxon>Bacillati</taxon>
        <taxon>Bacillota</taxon>
        <taxon>Bacilli</taxon>
        <taxon>Bacillales</taxon>
        <taxon>Paenibacillaceae</taxon>
        <taxon>Paenibacillus</taxon>
    </lineage>
</organism>
<evidence type="ECO:0000256" key="1">
    <source>
        <dbReference type="ARBA" id="ARBA00004651"/>
    </source>
</evidence>
<name>A0A2L1UFV3_9BACL</name>
<dbReference type="HAMAP" id="MF_00454">
    <property type="entry name" value="FluC"/>
    <property type="match status" value="1"/>
</dbReference>
<evidence type="ECO:0000256" key="3">
    <source>
        <dbReference type="ARBA" id="ARBA00022475"/>
    </source>
</evidence>
<feature type="binding site" evidence="14">
    <location>
        <position position="75"/>
    </location>
    <ligand>
        <name>Na(+)</name>
        <dbReference type="ChEBI" id="CHEBI:29101"/>
        <note>structural</note>
    </ligand>
</feature>
<sequence>MPENIWISLLWIAAGAFPGAVVRYLFSKWVQSVFPSVFPAATFLINSTGAFLLGYLLGHSASDSLRLWIGTGFMGAFTTFSTLKLESVKLLDQKRIGIWLLYTGATYSVGLALAYAGFIL</sequence>
<dbReference type="RefSeq" id="WP_077995563.1">
    <property type="nucleotide sequence ID" value="NZ_CP019655.1"/>
</dbReference>
<protein>
    <recommendedName>
        <fullName evidence="14">Fluoride-specific ion channel FluC</fullName>
    </recommendedName>
</protein>
<evidence type="ECO:0000313" key="15">
    <source>
        <dbReference type="EMBL" id="AVF27037.1"/>
    </source>
</evidence>
<evidence type="ECO:0000313" key="16">
    <source>
        <dbReference type="Proteomes" id="UP000239833"/>
    </source>
</evidence>
<evidence type="ECO:0000256" key="5">
    <source>
        <dbReference type="ARBA" id="ARBA00022723"/>
    </source>
</evidence>
<evidence type="ECO:0000256" key="11">
    <source>
        <dbReference type="ARBA" id="ARBA00035120"/>
    </source>
</evidence>
<accession>A0A2L1UFV3</accession>
<dbReference type="GO" id="GO:0046872">
    <property type="term" value="F:metal ion binding"/>
    <property type="evidence" value="ECO:0007669"/>
    <property type="project" value="UniProtKB-KW"/>
</dbReference>
<keyword evidence="4 14" id="KW-0812">Transmembrane</keyword>
<dbReference type="GO" id="GO:0140114">
    <property type="term" value="P:cellular detoxification of fluoride"/>
    <property type="evidence" value="ECO:0007669"/>
    <property type="project" value="UniProtKB-UniRule"/>
</dbReference>
<keyword evidence="2 14" id="KW-0813">Transport</keyword>
<comment type="subcellular location">
    <subcellularLocation>
        <location evidence="1 14">Cell membrane</location>
        <topology evidence="1 14">Multi-pass membrane protein</topology>
    </subcellularLocation>
</comment>
<evidence type="ECO:0000256" key="7">
    <source>
        <dbReference type="ARBA" id="ARBA00023053"/>
    </source>
</evidence>
<keyword evidence="9 14" id="KW-0472">Membrane</keyword>
<keyword evidence="6 14" id="KW-1133">Transmembrane helix</keyword>
<evidence type="ECO:0000256" key="9">
    <source>
        <dbReference type="ARBA" id="ARBA00023136"/>
    </source>
</evidence>